<dbReference type="GO" id="GO:0103043">
    <property type="term" value="F:phosphoribosyl 1,2-cyclic phosphate phosphodiesterase activity"/>
    <property type="evidence" value="ECO:0007669"/>
    <property type="project" value="UniProtKB-EC"/>
</dbReference>
<accession>A0A517T9I9</accession>
<keyword evidence="2" id="KW-0378">Hydrolase</keyword>
<sequence length="259" mass="28995">MSQRELILMGTGGSVGVPAIGCDTPACLSDNPKNHRTRTGVFVPAPEGNFVIDTPPELRIQLTRERIPVVHAALFTHAHADHIFGLDDLRICGFRLGAAVQLYCEGLVEEKIRQTFSYAFDKSIEPSHQYAVPKFDFQRVSLEPFDLLGQRIQPIRFLHGRLPILGFRINEVAFCTDVSEIPEESWPLLENLDVLVIGALRHSPHPTHFNIAQALEVIEIVKPGRAVLTHISGELEHEETNSQLPEGVELAFDRMRIPF</sequence>
<feature type="domain" description="Metallo-beta-lactamase" evidence="1">
    <location>
        <begin position="37"/>
        <end position="230"/>
    </location>
</feature>
<dbReference type="PANTHER" id="PTHR42663:SF6">
    <property type="entry name" value="HYDROLASE C777.06C-RELATED"/>
    <property type="match status" value="1"/>
</dbReference>
<dbReference type="OrthoDB" id="9800940at2"/>
<evidence type="ECO:0000313" key="3">
    <source>
        <dbReference type="Proteomes" id="UP000319976"/>
    </source>
</evidence>
<dbReference type="EMBL" id="CP036316">
    <property type="protein sequence ID" value="QDT65044.1"/>
    <property type="molecule type" value="Genomic_DNA"/>
</dbReference>
<evidence type="ECO:0000313" key="2">
    <source>
        <dbReference type="EMBL" id="QDT65044.1"/>
    </source>
</evidence>
<dbReference type="RefSeq" id="WP_145262713.1">
    <property type="nucleotide sequence ID" value="NZ_CP036316.1"/>
</dbReference>
<organism evidence="2 3">
    <name type="scientific">Calycomorphotria hydatis</name>
    <dbReference type="NCBI Taxonomy" id="2528027"/>
    <lineage>
        <taxon>Bacteria</taxon>
        <taxon>Pseudomonadati</taxon>
        <taxon>Planctomycetota</taxon>
        <taxon>Planctomycetia</taxon>
        <taxon>Planctomycetales</taxon>
        <taxon>Planctomycetaceae</taxon>
        <taxon>Calycomorphotria</taxon>
    </lineage>
</organism>
<dbReference type="InterPro" id="IPR001279">
    <property type="entry name" value="Metallo-B-lactamas"/>
</dbReference>
<dbReference type="EC" id="3.1.4.55" evidence="2"/>
<keyword evidence="3" id="KW-1185">Reference proteome</keyword>
<reference evidence="2 3" key="1">
    <citation type="submission" date="2019-02" db="EMBL/GenBank/DDBJ databases">
        <title>Deep-cultivation of Planctomycetes and their phenomic and genomic characterization uncovers novel biology.</title>
        <authorList>
            <person name="Wiegand S."/>
            <person name="Jogler M."/>
            <person name="Boedeker C."/>
            <person name="Pinto D."/>
            <person name="Vollmers J."/>
            <person name="Rivas-Marin E."/>
            <person name="Kohn T."/>
            <person name="Peeters S.H."/>
            <person name="Heuer A."/>
            <person name="Rast P."/>
            <person name="Oberbeckmann S."/>
            <person name="Bunk B."/>
            <person name="Jeske O."/>
            <person name="Meyerdierks A."/>
            <person name="Storesund J.E."/>
            <person name="Kallscheuer N."/>
            <person name="Luecker S."/>
            <person name="Lage O.M."/>
            <person name="Pohl T."/>
            <person name="Merkel B.J."/>
            <person name="Hornburger P."/>
            <person name="Mueller R.-W."/>
            <person name="Bruemmer F."/>
            <person name="Labrenz M."/>
            <person name="Spormann A.M."/>
            <person name="Op den Camp H."/>
            <person name="Overmann J."/>
            <person name="Amann R."/>
            <person name="Jetten M.S.M."/>
            <person name="Mascher T."/>
            <person name="Medema M.H."/>
            <person name="Devos D.P."/>
            <person name="Kaster A.-K."/>
            <person name="Ovreas L."/>
            <person name="Rohde M."/>
            <person name="Galperin M.Y."/>
            <person name="Jogler C."/>
        </authorList>
    </citation>
    <scope>NUCLEOTIDE SEQUENCE [LARGE SCALE GENOMIC DNA]</scope>
    <source>
        <strain evidence="2 3">V22</strain>
    </source>
</reference>
<dbReference type="Proteomes" id="UP000319976">
    <property type="component" value="Chromosome"/>
</dbReference>
<evidence type="ECO:0000259" key="1">
    <source>
        <dbReference type="SMART" id="SM00849"/>
    </source>
</evidence>
<dbReference type="InterPro" id="IPR036866">
    <property type="entry name" value="RibonucZ/Hydroxyglut_hydro"/>
</dbReference>
<dbReference type="CDD" id="cd16279">
    <property type="entry name" value="metallo-hydrolase-like_MBL-fold"/>
    <property type="match status" value="1"/>
</dbReference>
<dbReference type="Gene3D" id="3.60.15.10">
    <property type="entry name" value="Ribonuclease Z/Hydroxyacylglutathione hydrolase-like"/>
    <property type="match status" value="1"/>
</dbReference>
<dbReference type="SMART" id="SM00849">
    <property type="entry name" value="Lactamase_B"/>
    <property type="match status" value="1"/>
</dbReference>
<gene>
    <name evidence="2" type="primary">phnP</name>
    <name evidence="2" type="ORF">V22_22900</name>
</gene>
<protein>
    <submittedName>
        <fullName evidence="2">Phosphoribosyl 1,2-cyclic phosphodiesterase</fullName>
        <ecNumber evidence="2">3.1.4.55</ecNumber>
    </submittedName>
</protein>
<proteinExistence type="predicted"/>
<dbReference type="KEGG" id="chya:V22_22900"/>
<dbReference type="SUPFAM" id="SSF56281">
    <property type="entry name" value="Metallo-hydrolase/oxidoreductase"/>
    <property type="match status" value="1"/>
</dbReference>
<dbReference type="PANTHER" id="PTHR42663">
    <property type="entry name" value="HYDROLASE C777.06C-RELATED-RELATED"/>
    <property type="match status" value="1"/>
</dbReference>
<dbReference type="Pfam" id="PF12706">
    <property type="entry name" value="Lactamase_B_2"/>
    <property type="match status" value="1"/>
</dbReference>
<dbReference type="AlphaFoldDB" id="A0A517T9I9"/>
<name>A0A517T9I9_9PLAN</name>